<dbReference type="EMBL" id="LAZR01052481">
    <property type="protein sequence ID" value="KKK82858.1"/>
    <property type="molecule type" value="Genomic_DNA"/>
</dbReference>
<name>A0A0F8YN94_9ZZZZ</name>
<organism evidence="1">
    <name type="scientific">marine sediment metagenome</name>
    <dbReference type="NCBI Taxonomy" id="412755"/>
    <lineage>
        <taxon>unclassified sequences</taxon>
        <taxon>metagenomes</taxon>
        <taxon>ecological metagenomes</taxon>
    </lineage>
</organism>
<comment type="caution">
    <text evidence="1">The sequence shown here is derived from an EMBL/GenBank/DDBJ whole genome shotgun (WGS) entry which is preliminary data.</text>
</comment>
<accession>A0A0F8YN94</accession>
<protein>
    <submittedName>
        <fullName evidence="1">Uncharacterized protein</fullName>
    </submittedName>
</protein>
<dbReference type="AlphaFoldDB" id="A0A0F8YN94"/>
<reference evidence="1" key="1">
    <citation type="journal article" date="2015" name="Nature">
        <title>Complex archaea that bridge the gap between prokaryotes and eukaryotes.</title>
        <authorList>
            <person name="Spang A."/>
            <person name="Saw J.H."/>
            <person name="Jorgensen S.L."/>
            <person name="Zaremba-Niedzwiedzka K."/>
            <person name="Martijn J."/>
            <person name="Lind A.E."/>
            <person name="van Eijk R."/>
            <person name="Schleper C."/>
            <person name="Guy L."/>
            <person name="Ettema T.J."/>
        </authorList>
    </citation>
    <scope>NUCLEOTIDE SEQUENCE</scope>
</reference>
<proteinExistence type="predicted"/>
<sequence>MGSSTTTRNFGMRRFTNIIREGRFRAPAALNLRLGTAVELDPASTADPQELRQVAAGGAIDNTLGGGGILGTAGILWYEHDSQTYVGAAAGTLLQDFDTAPAGRMVQMIRGQGTKVWLRNTPVDTTEPGLNFPAVRAEVVMVTNLGFDGAGDIAADDLLAWDDSVDEWALTAVLAEAFLRVTFADNALDTLDAELLV</sequence>
<evidence type="ECO:0000313" key="1">
    <source>
        <dbReference type="EMBL" id="KKK82858.1"/>
    </source>
</evidence>
<gene>
    <name evidence="1" type="ORF">LCGC14_2799190</name>
</gene>